<feature type="transmembrane region" description="Helical" evidence="8">
    <location>
        <begin position="118"/>
        <end position="139"/>
    </location>
</feature>
<reference evidence="9 10" key="1">
    <citation type="submission" date="2020-02" db="EMBL/GenBank/DDBJ databases">
        <title>Albibacoteraceae fam. nov., the first described family within the subdivision 4 Verrucomicrobia.</title>
        <authorList>
            <person name="Xi F."/>
        </authorList>
    </citation>
    <scope>NUCLEOTIDE SEQUENCE [LARGE SCALE GENOMIC DNA]</scope>
    <source>
        <strain evidence="9 10">CK1056</strain>
    </source>
</reference>
<gene>
    <name evidence="9" type="ORF">G0Q06_07770</name>
</gene>
<comment type="caution">
    <text evidence="9">The sequence shown here is derived from an EMBL/GenBank/DDBJ whole genome shotgun (WGS) entry which is preliminary data.</text>
</comment>
<keyword evidence="4 8" id="KW-0812">Transmembrane</keyword>
<keyword evidence="7" id="KW-0479">Metal-binding</keyword>
<feature type="transmembrane region" description="Helical" evidence="8">
    <location>
        <begin position="256"/>
        <end position="275"/>
    </location>
</feature>
<dbReference type="GO" id="GO:0046872">
    <property type="term" value="F:metal ion binding"/>
    <property type="evidence" value="ECO:0007669"/>
    <property type="project" value="UniProtKB-KW"/>
</dbReference>
<keyword evidence="6 8" id="KW-0472">Membrane</keyword>
<feature type="transmembrane region" description="Helical" evidence="8">
    <location>
        <begin position="91"/>
        <end position="106"/>
    </location>
</feature>
<protein>
    <submittedName>
        <fullName evidence="9">Undecaprenyl/decaprenyl-phosphate alpha-N-acetylglucosaminyl 1-phosphate transferase</fullName>
    </submittedName>
</protein>
<feature type="transmembrane region" description="Helical" evidence="8">
    <location>
        <begin position="202"/>
        <end position="221"/>
    </location>
</feature>
<dbReference type="GO" id="GO:0044038">
    <property type="term" value="P:cell wall macromolecule biosynthetic process"/>
    <property type="evidence" value="ECO:0007669"/>
    <property type="project" value="TreeGrafter"/>
</dbReference>
<evidence type="ECO:0000313" key="9">
    <source>
        <dbReference type="EMBL" id="NDV62342.1"/>
    </source>
</evidence>
<feature type="transmembrane region" description="Helical" evidence="8">
    <location>
        <begin position="233"/>
        <end position="250"/>
    </location>
</feature>
<evidence type="ECO:0000256" key="1">
    <source>
        <dbReference type="ARBA" id="ARBA00004651"/>
    </source>
</evidence>
<dbReference type="Pfam" id="PF00953">
    <property type="entry name" value="Glycos_transf_4"/>
    <property type="match status" value="1"/>
</dbReference>
<comment type="cofactor">
    <cofactor evidence="7">
        <name>Mg(2+)</name>
        <dbReference type="ChEBI" id="CHEBI:18420"/>
    </cofactor>
</comment>
<dbReference type="PANTHER" id="PTHR22926">
    <property type="entry name" value="PHOSPHO-N-ACETYLMURAMOYL-PENTAPEPTIDE-TRANSFERASE"/>
    <property type="match status" value="1"/>
</dbReference>
<keyword evidence="7" id="KW-0460">Magnesium</keyword>
<sequence length="370" mass="40225">MVITSVAQVYLFVSGLAVSIAATAAFTILVKHLALRWNLVDQPNHRSVHKKPIPRVGGVAIVGGFIVGLTYFYGLQILVPQWAWIIDFPDKWILVGAGIMFLLGLTDDLLQIKPRVKLFFQALAAFVVVAGGFRFQIPFLYFQDWGMMNEIIAAAITFVWIIGIINAVNLMDGMDGLAAGMGVIAISSLTIALAVNGYGPDIVLVTAFIGALVGFLLYNTYPASIFMGDSGSLFLGFILATFSLPTAGAQVGGLSYLVPILALGLPILDTLTSIIRRGLKGNGIFTADRDHIHHRLFKDRGERQRSTVFILYAVNAIFGVMAILILSSRAMAQVTLVLSLTAIFCLLFLLKLGYIQIKQESSTRKTQILN</sequence>
<dbReference type="GO" id="GO:0009103">
    <property type="term" value="P:lipopolysaccharide biosynthetic process"/>
    <property type="evidence" value="ECO:0007669"/>
    <property type="project" value="TreeGrafter"/>
</dbReference>
<feature type="binding site" evidence="7">
    <location>
        <position position="229"/>
    </location>
    <ligand>
        <name>Mg(2+)</name>
        <dbReference type="ChEBI" id="CHEBI:18420"/>
    </ligand>
</feature>
<feature type="transmembrane region" description="Helical" evidence="8">
    <location>
        <begin position="151"/>
        <end position="170"/>
    </location>
</feature>
<evidence type="ECO:0000256" key="2">
    <source>
        <dbReference type="ARBA" id="ARBA00022475"/>
    </source>
</evidence>
<feature type="transmembrane region" description="Helical" evidence="8">
    <location>
        <begin position="308"/>
        <end position="328"/>
    </location>
</feature>
<feature type="transmembrane region" description="Helical" evidence="8">
    <location>
        <begin position="56"/>
        <end position="79"/>
    </location>
</feature>
<dbReference type="InterPro" id="IPR000715">
    <property type="entry name" value="Glycosyl_transferase_4"/>
</dbReference>
<dbReference type="RefSeq" id="WP_163964141.1">
    <property type="nucleotide sequence ID" value="NZ_JAAGNX010000002.1"/>
</dbReference>
<dbReference type="GO" id="GO:0016780">
    <property type="term" value="F:phosphotransferase activity, for other substituted phosphate groups"/>
    <property type="evidence" value="ECO:0007669"/>
    <property type="project" value="InterPro"/>
</dbReference>
<proteinExistence type="predicted"/>
<keyword evidence="2" id="KW-1003">Cell membrane</keyword>
<dbReference type="CDD" id="cd06853">
    <property type="entry name" value="GT_WecA_like"/>
    <property type="match status" value="1"/>
</dbReference>
<dbReference type="GO" id="GO:0071555">
    <property type="term" value="P:cell wall organization"/>
    <property type="evidence" value="ECO:0007669"/>
    <property type="project" value="TreeGrafter"/>
</dbReference>
<evidence type="ECO:0000256" key="6">
    <source>
        <dbReference type="ARBA" id="ARBA00023136"/>
    </source>
</evidence>
<comment type="subcellular location">
    <subcellularLocation>
        <location evidence="1">Cell membrane</location>
        <topology evidence="1">Multi-pass membrane protein</topology>
    </subcellularLocation>
</comment>
<feature type="binding site" evidence="7">
    <location>
        <position position="169"/>
    </location>
    <ligand>
        <name>Mg(2+)</name>
        <dbReference type="ChEBI" id="CHEBI:18420"/>
    </ligand>
</feature>
<dbReference type="PANTHER" id="PTHR22926:SF3">
    <property type="entry name" value="UNDECAPRENYL-PHOSPHATE ALPHA-N-ACETYLGLUCOSAMINYL 1-PHOSPHATE TRANSFERASE"/>
    <property type="match status" value="1"/>
</dbReference>
<evidence type="ECO:0000256" key="3">
    <source>
        <dbReference type="ARBA" id="ARBA00022679"/>
    </source>
</evidence>
<evidence type="ECO:0000256" key="5">
    <source>
        <dbReference type="ARBA" id="ARBA00022989"/>
    </source>
</evidence>
<feature type="transmembrane region" description="Helical" evidence="8">
    <location>
        <begin position="177"/>
        <end position="196"/>
    </location>
</feature>
<keyword evidence="10" id="KW-1185">Reference proteome</keyword>
<evidence type="ECO:0000256" key="4">
    <source>
        <dbReference type="ARBA" id="ARBA00022692"/>
    </source>
</evidence>
<evidence type="ECO:0000256" key="7">
    <source>
        <dbReference type="PIRSR" id="PIRSR600715-1"/>
    </source>
</evidence>
<name>A0A6B2M1X7_9BACT</name>
<evidence type="ECO:0000313" key="10">
    <source>
        <dbReference type="Proteomes" id="UP000478417"/>
    </source>
</evidence>
<feature type="transmembrane region" description="Helical" evidence="8">
    <location>
        <begin position="334"/>
        <end position="355"/>
    </location>
</feature>
<dbReference type="AlphaFoldDB" id="A0A6B2M1X7"/>
<evidence type="ECO:0000256" key="8">
    <source>
        <dbReference type="SAM" id="Phobius"/>
    </source>
</evidence>
<dbReference type="GO" id="GO:0005886">
    <property type="term" value="C:plasma membrane"/>
    <property type="evidence" value="ECO:0007669"/>
    <property type="project" value="UniProtKB-SubCell"/>
</dbReference>
<keyword evidence="5 8" id="KW-1133">Transmembrane helix</keyword>
<keyword evidence="3 9" id="KW-0808">Transferase</keyword>
<feature type="transmembrane region" description="Helical" evidence="8">
    <location>
        <begin position="12"/>
        <end position="35"/>
    </location>
</feature>
<organism evidence="9 10">
    <name type="scientific">Oceanipulchritudo coccoides</name>
    <dbReference type="NCBI Taxonomy" id="2706888"/>
    <lineage>
        <taxon>Bacteria</taxon>
        <taxon>Pseudomonadati</taxon>
        <taxon>Verrucomicrobiota</taxon>
        <taxon>Opitutia</taxon>
        <taxon>Puniceicoccales</taxon>
        <taxon>Oceanipulchritudinaceae</taxon>
        <taxon>Oceanipulchritudo</taxon>
    </lineage>
</organism>
<dbReference type="Proteomes" id="UP000478417">
    <property type="component" value="Unassembled WGS sequence"/>
</dbReference>
<accession>A0A6B2M1X7</accession>
<dbReference type="EMBL" id="JAAGNX010000002">
    <property type="protein sequence ID" value="NDV62342.1"/>
    <property type="molecule type" value="Genomic_DNA"/>
</dbReference>